<sequence length="68" mass="7937">MRIQRVYSIHQLFSTSLKGCKGNTRGYEEALLSYITVFCRYIATSLIHSTGQHHSNPSRSFLFHRNFE</sequence>
<proteinExistence type="predicted"/>
<protein>
    <submittedName>
        <fullName evidence="1">Uncharacterized protein</fullName>
    </submittedName>
</protein>
<dbReference type="AlphaFoldDB" id="A0A0A9C1V8"/>
<accession>A0A0A9C1V8</accession>
<name>A0A0A9C1V8_ARUDO</name>
<reference evidence="1" key="2">
    <citation type="journal article" date="2015" name="Data Brief">
        <title>Shoot transcriptome of the giant reed, Arundo donax.</title>
        <authorList>
            <person name="Barrero R.A."/>
            <person name="Guerrero F.D."/>
            <person name="Moolhuijzen P."/>
            <person name="Goolsby J.A."/>
            <person name="Tidwell J."/>
            <person name="Bellgard S.E."/>
            <person name="Bellgard M.I."/>
        </authorList>
    </citation>
    <scope>NUCLEOTIDE SEQUENCE</scope>
    <source>
        <tissue evidence="1">Shoot tissue taken approximately 20 cm above the soil surface</tissue>
    </source>
</reference>
<evidence type="ECO:0000313" key="1">
    <source>
        <dbReference type="EMBL" id="JAD65507.1"/>
    </source>
</evidence>
<dbReference type="EMBL" id="GBRH01232388">
    <property type="protein sequence ID" value="JAD65507.1"/>
    <property type="molecule type" value="Transcribed_RNA"/>
</dbReference>
<organism evidence="1">
    <name type="scientific">Arundo donax</name>
    <name type="common">Giant reed</name>
    <name type="synonym">Donax arundinaceus</name>
    <dbReference type="NCBI Taxonomy" id="35708"/>
    <lineage>
        <taxon>Eukaryota</taxon>
        <taxon>Viridiplantae</taxon>
        <taxon>Streptophyta</taxon>
        <taxon>Embryophyta</taxon>
        <taxon>Tracheophyta</taxon>
        <taxon>Spermatophyta</taxon>
        <taxon>Magnoliopsida</taxon>
        <taxon>Liliopsida</taxon>
        <taxon>Poales</taxon>
        <taxon>Poaceae</taxon>
        <taxon>PACMAD clade</taxon>
        <taxon>Arundinoideae</taxon>
        <taxon>Arundineae</taxon>
        <taxon>Arundo</taxon>
    </lineage>
</organism>
<reference evidence="1" key="1">
    <citation type="submission" date="2014-09" db="EMBL/GenBank/DDBJ databases">
        <authorList>
            <person name="Magalhaes I.L.F."/>
            <person name="Oliveira U."/>
            <person name="Santos F.R."/>
            <person name="Vidigal T.H.D.A."/>
            <person name="Brescovit A.D."/>
            <person name="Santos A.J."/>
        </authorList>
    </citation>
    <scope>NUCLEOTIDE SEQUENCE</scope>
    <source>
        <tissue evidence="1">Shoot tissue taken approximately 20 cm above the soil surface</tissue>
    </source>
</reference>